<evidence type="ECO:0000313" key="2">
    <source>
        <dbReference type="EMBL" id="SIO73785.1"/>
    </source>
</evidence>
<reference evidence="2 3" key="3">
    <citation type="journal article" date="2016" name="Sci. Rep.">
        <title>Genome-wide diversity and gene expression profiling of Babesia microti isolates identify polymorphic genes that mediate host-pathogen interactions.</title>
        <authorList>
            <person name="Silva J.C."/>
            <person name="Cornillot E."/>
            <person name="McCracken C."/>
            <person name="Usmani-Brown S."/>
            <person name="Dwivedi A."/>
            <person name="Ifeonu O.O."/>
            <person name="Crabtree J."/>
            <person name="Gotia H.T."/>
            <person name="Virji A.Z."/>
            <person name="Reynes C."/>
            <person name="Colinge J."/>
            <person name="Kumar V."/>
            <person name="Lawres L."/>
            <person name="Pazzi J.E."/>
            <person name="Pablo J.V."/>
            <person name="Hung C."/>
            <person name="Brancato J."/>
            <person name="Kumari P."/>
            <person name="Orvis J."/>
            <person name="Tretina K."/>
            <person name="Chibucos M."/>
            <person name="Ott S."/>
            <person name="Sadzewicz L."/>
            <person name="Sengamalay N."/>
            <person name="Shetty A.C."/>
            <person name="Su Q."/>
            <person name="Tallon L."/>
            <person name="Fraser C.M."/>
            <person name="Frutos R."/>
            <person name="Molina D.M."/>
            <person name="Krause P.J."/>
            <person name="Ben Mamoun C."/>
        </authorList>
    </citation>
    <scope>NUCLEOTIDE SEQUENCE [LARGE SCALE GENOMIC DNA]</scope>
    <source>
        <strain evidence="2 3">RI</strain>
    </source>
</reference>
<keyword evidence="3" id="KW-1185">Reference proteome</keyword>
<feature type="signal peptide" evidence="1">
    <location>
        <begin position="1"/>
        <end position="26"/>
    </location>
</feature>
<feature type="chain" id="PRO_5012478439" evidence="1">
    <location>
        <begin position="27"/>
        <end position="122"/>
    </location>
</feature>
<dbReference type="GeneID" id="24426244"/>
<dbReference type="EMBL" id="LN871599">
    <property type="protein sequence ID" value="SIO73785.1"/>
    <property type="molecule type" value="Genomic_DNA"/>
</dbReference>
<dbReference type="RefSeq" id="XP_021337846.1">
    <property type="nucleotide sequence ID" value="XM_021482655.1"/>
</dbReference>
<reference evidence="2 3" key="1">
    <citation type="journal article" date="2012" name="Nucleic Acids Res.">
        <title>Sequencing of the smallest Apicomplexan genome from the human pathogen Babesia microti.</title>
        <authorList>
            <person name="Cornillot E."/>
            <person name="Hadj-Kaddour K."/>
            <person name="Dassouli A."/>
            <person name="Noel B."/>
            <person name="Ranwez V."/>
            <person name="Vacherie B."/>
            <person name="Augagneur Y."/>
            <person name="Bres V."/>
            <person name="Duclos A."/>
            <person name="Randazzo S."/>
            <person name="Carcy B."/>
            <person name="Debierre-Grockiego F."/>
            <person name="Delbecq S."/>
            <person name="Moubri-Menage K."/>
            <person name="Shams-Eldin H."/>
            <person name="Usmani-Brown S."/>
            <person name="Bringaud F."/>
            <person name="Wincker P."/>
            <person name="Vivares C.P."/>
            <person name="Schwarz R.T."/>
            <person name="Schetters T.P."/>
            <person name="Krause P.J."/>
            <person name="Gorenflot A."/>
            <person name="Berry V."/>
            <person name="Barbe V."/>
            <person name="Ben Mamoun C."/>
        </authorList>
    </citation>
    <scope>NUCLEOTIDE SEQUENCE [LARGE SCALE GENOMIC DNA]</scope>
    <source>
        <strain evidence="2 3">RI</strain>
    </source>
</reference>
<sequence length="122" mass="13223">MTSPTHVAHTLLLILPLFHKFGQTSGLPCSDVLCNSCCIPFSSGCRAAYTTELSGVLVTDNINCKDCPCDHPVIGCGWIGKDFEKLQCNNCKSLRIEIGKNPNLSLVGCGYENIKGELVYLD</sequence>
<organism evidence="2 3">
    <name type="scientific">Babesia microti (strain RI)</name>
    <dbReference type="NCBI Taxonomy" id="1133968"/>
    <lineage>
        <taxon>Eukaryota</taxon>
        <taxon>Sar</taxon>
        <taxon>Alveolata</taxon>
        <taxon>Apicomplexa</taxon>
        <taxon>Aconoidasida</taxon>
        <taxon>Piroplasmida</taxon>
        <taxon>Babesiidae</taxon>
        <taxon>Babesia</taxon>
    </lineage>
</organism>
<name>A0A1N6LY39_BABMR</name>
<accession>A0A1N6LY39</accession>
<dbReference type="KEGG" id="bmic:BmR1_04g08032"/>
<dbReference type="VEuPathDB" id="PiroplasmaDB:BmR1_04g08032"/>
<protein>
    <submittedName>
        <fullName evidence="2">Uncharacterized protein</fullName>
    </submittedName>
</protein>
<dbReference type="AlphaFoldDB" id="A0A1N6LY39"/>
<proteinExistence type="predicted"/>
<keyword evidence="1" id="KW-0732">Signal</keyword>
<evidence type="ECO:0000313" key="3">
    <source>
        <dbReference type="Proteomes" id="UP000002899"/>
    </source>
</evidence>
<evidence type="ECO:0000256" key="1">
    <source>
        <dbReference type="SAM" id="SignalP"/>
    </source>
</evidence>
<reference evidence="2 3" key="2">
    <citation type="journal article" date="2013" name="PLoS ONE">
        <title>Whole genome mapping and re-organization of the nuclear and mitochondrial genomes of Babesia microti isolates.</title>
        <authorList>
            <person name="Cornillot E."/>
            <person name="Dassouli A."/>
            <person name="Garg A."/>
            <person name="Pachikara N."/>
            <person name="Randazzo S."/>
            <person name="Depoix D."/>
            <person name="Carcy B."/>
            <person name="Delbecq S."/>
            <person name="Frutos R."/>
            <person name="Silva J.C."/>
            <person name="Sutton R."/>
            <person name="Krause P.J."/>
            <person name="Mamoun C.B."/>
        </authorList>
    </citation>
    <scope>NUCLEOTIDE SEQUENCE [LARGE SCALE GENOMIC DNA]</scope>
    <source>
        <strain evidence="2 3">RI</strain>
    </source>
</reference>
<dbReference type="Proteomes" id="UP000002899">
    <property type="component" value="Chromosome IV"/>
</dbReference>